<dbReference type="Gene3D" id="3.40.50.300">
    <property type="entry name" value="P-loop containing nucleotide triphosphate hydrolases"/>
    <property type="match status" value="1"/>
</dbReference>
<dbReference type="Proteomes" id="UP000758168">
    <property type="component" value="Unassembled WGS sequence"/>
</dbReference>
<dbReference type="InterPro" id="IPR025669">
    <property type="entry name" value="AAA_dom"/>
</dbReference>
<reference evidence="4 5" key="1">
    <citation type="submission" date="2021-03" db="EMBL/GenBank/DDBJ databases">
        <title>Sequencing the genomes of 1000 actinobacteria strains.</title>
        <authorList>
            <person name="Klenk H.-P."/>
        </authorList>
    </citation>
    <scope>NUCLEOTIDE SEQUENCE [LARGE SCALE GENOMIC DNA]</scope>
    <source>
        <strain evidence="4 5">DSM 12936</strain>
    </source>
</reference>
<evidence type="ECO:0000256" key="2">
    <source>
        <dbReference type="SAM" id="MobiDB-lite"/>
    </source>
</evidence>
<organism evidence="4 5">
    <name type="scientific">Microlunatus capsulatus</name>
    <dbReference type="NCBI Taxonomy" id="99117"/>
    <lineage>
        <taxon>Bacteria</taxon>
        <taxon>Bacillati</taxon>
        <taxon>Actinomycetota</taxon>
        <taxon>Actinomycetes</taxon>
        <taxon>Propionibacteriales</taxon>
        <taxon>Propionibacteriaceae</taxon>
        <taxon>Microlunatus</taxon>
    </lineage>
</organism>
<name>A0ABS4Z4U1_9ACTN</name>
<gene>
    <name evidence="4" type="ORF">JOF54_000938</name>
</gene>
<accession>A0ABS4Z4U1</accession>
<dbReference type="InterPro" id="IPR050625">
    <property type="entry name" value="ParA/MinD_ATPase"/>
</dbReference>
<feature type="domain" description="Response regulatory" evidence="3">
    <location>
        <begin position="3"/>
        <end position="124"/>
    </location>
</feature>
<dbReference type="RefSeq" id="WP_210053446.1">
    <property type="nucleotide sequence ID" value="NZ_BAAAMH010000006.1"/>
</dbReference>
<protein>
    <submittedName>
        <fullName evidence="4">Pilus assembly protein CpaE</fullName>
    </submittedName>
</protein>
<dbReference type="InterPro" id="IPR027417">
    <property type="entry name" value="P-loop_NTPase"/>
</dbReference>
<keyword evidence="1" id="KW-0597">Phosphoprotein</keyword>
<comment type="caution">
    <text evidence="4">The sequence shown here is derived from an EMBL/GenBank/DDBJ whole genome shotgun (WGS) entry which is preliminary data.</text>
</comment>
<dbReference type="PANTHER" id="PTHR43384:SF13">
    <property type="entry name" value="SLR0110 PROTEIN"/>
    <property type="match status" value="1"/>
</dbReference>
<feature type="region of interest" description="Disordered" evidence="2">
    <location>
        <begin position="389"/>
        <end position="426"/>
    </location>
</feature>
<evidence type="ECO:0000313" key="5">
    <source>
        <dbReference type="Proteomes" id="UP000758168"/>
    </source>
</evidence>
<dbReference type="SUPFAM" id="SSF52540">
    <property type="entry name" value="P-loop containing nucleoside triphosphate hydrolases"/>
    <property type="match status" value="1"/>
</dbReference>
<evidence type="ECO:0000313" key="4">
    <source>
        <dbReference type="EMBL" id="MBP2416016.1"/>
    </source>
</evidence>
<feature type="modified residue" description="4-aspartylphosphate" evidence="1">
    <location>
        <position position="60"/>
    </location>
</feature>
<dbReference type="Pfam" id="PF13614">
    <property type="entry name" value="AAA_31"/>
    <property type="match status" value="1"/>
</dbReference>
<dbReference type="Gene3D" id="3.40.50.2300">
    <property type="match status" value="1"/>
</dbReference>
<dbReference type="SUPFAM" id="SSF52172">
    <property type="entry name" value="CheY-like"/>
    <property type="match status" value="1"/>
</dbReference>
<dbReference type="InterPro" id="IPR011006">
    <property type="entry name" value="CheY-like_superfamily"/>
</dbReference>
<proteinExistence type="predicted"/>
<keyword evidence="5" id="KW-1185">Reference proteome</keyword>
<dbReference type="PROSITE" id="PS50110">
    <property type="entry name" value="RESPONSE_REGULATORY"/>
    <property type="match status" value="1"/>
</dbReference>
<dbReference type="EMBL" id="JAGIOB010000001">
    <property type="protein sequence ID" value="MBP2416016.1"/>
    <property type="molecule type" value="Genomic_DNA"/>
</dbReference>
<dbReference type="InterPro" id="IPR001789">
    <property type="entry name" value="Sig_transdc_resp-reg_receiver"/>
</dbReference>
<dbReference type="PANTHER" id="PTHR43384">
    <property type="entry name" value="SEPTUM SITE-DETERMINING PROTEIN MIND HOMOLOG, CHLOROPLASTIC-RELATED"/>
    <property type="match status" value="1"/>
</dbReference>
<evidence type="ECO:0000256" key="1">
    <source>
        <dbReference type="PROSITE-ProRule" id="PRU00169"/>
    </source>
</evidence>
<evidence type="ECO:0000259" key="3">
    <source>
        <dbReference type="PROSITE" id="PS50110"/>
    </source>
</evidence>
<sequence>MSRILVRSGSDDLAGWLTAALLATPISYQVETVALPPHPGDPALLWRGDPDGPPRVLVLDCALGVPEALDLTARLDAECPAISVVLVTDGGPDLALPAMRAGATDILAPGATAEEVLRTVQRAVELAEVRSAQQAGPPVVVEDRSAAGQVISVVSPKGGVGKTTVATNLAVGLARSAPQATVLVDLDIQFGDVASGLNLDPEHDLTAAVTGQASRDTMVLKTFLTLHETGLYVICAPDSPVEAENVSADAVRQLLRTLASEFRYVVVDTAPGLSEHTLAAMDETTDLVLLSSMDVPGLRGLRKEIDTLRELTLLQRRHQVVINFADPSTGLTVADVEATIGAPVDLVLPRSKAAPASVNLGVPLLQSGVRDPMTRQLLALVQGFAPGPGQKKVTAAPQLGRRAGKGAPVPRRAASGWFRRPRAVAS</sequence>